<evidence type="ECO:0000313" key="2">
    <source>
        <dbReference type="Proteomes" id="UP000241462"/>
    </source>
</evidence>
<dbReference type="EMBL" id="KZ678380">
    <property type="protein sequence ID" value="PSS00917.1"/>
    <property type="molecule type" value="Genomic_DNA"/>
</dbReference>
<dbReference type="Proteomes" id="UP000241462">
    <property type="component" value="Unassembled WGS sequence"/>
</dbReference>
<proteinExistence type="predicted"/>
<organism evidence="1 2">
    <name type="scientific">Coniella lustricola</name>
    <dbReference type="NCBI Taxonomy" id="2025994"/>
    <lineage>
        <taxon>Eukaryota</taxon>
        <taxon>Fungi</taxon>
        <taxon>Dikarya</taxon>
        <taxon>Ascomycota</taxon>
        <taxon>Pezizomycotina</taxon>
        <taxon>Sordariomycetes</taxon>
        <taxon>Sordariomycetidae</taxon>
        <taxon>Diaporthales</taxon>
        <taxon>Schizoparmaceae</taxon>
        <taxon>Coniella</taxon>
    </lineage>
</organism>
<sequence length="217" mass="23949">MLVLVLALRLGMLLLLLLLLLLLESMAHRSILRRCRRGHGRLDRLLIGWERHSMLLLLLLVVTRWSQRRRHGHRRRRRRRRSHRHGLLLVHLGLLLRRTGDVLHAEVLNVVRGNLEALGIGSAVDPGLEDDALAGHDGLDSASDGIGRLLHAHKHHLAGPRVAVRSHGGSVGDAAAQTLAGQLDLGVCWTKAKWCNGAILGWAQVQGGDILERVGQG</sequence>
<dbReference type="AlphaFoldDB" id="A0A2T3AK05"/>
<accession>A0A2T3AK05</accession>
<reference evidence="1 2" key="1">
    <citation type="journal article" date="2018" name="Mycol. Prog.">
        <title>Coniella lustricola, a new species from submerged detritus.</title>
        <authorList>
            <person name="Raudabaugh D.B."/>
            <person name="Iturriaga T."/>
            <person name="Carver A."/>
            <person name="Mondo S."/>
            <person name="Pangilinan J."/>
            <person name="Lipzen A."/>
            <person name="He G."/>
            <person name="Amirebrahimi M."/>
            <person name="Grigoriev I.V."/>
            <person name="Miller A.N."/>
        </authorList>
    </citation>
    <scope>NUCLEOTIDE SEQUENCE [LARGE SCALE GENOMIC DNA]</scope>
    <source>
        <strain evidence="1 2">B22-T-1</strain>
    </source>
</reference>
<evidence type="ECO:0000313" key="1">
    <source>
        <dbReference type="EMBL" id="PSS00917.1"/>
    </source>
</evidence>
<name>A0A2T3AK05_9PEZI</name>
<gene>
    <name evidence="1" type="ORF">BD289DRAFT_422939</name>
</gene>
<protein>
    <submittedName>
        <fullName evidence="1">Uncharacterized protein</fullName>
    </submittedName>
</protein>
<dbReference type="InParanoid" id="A0A2T3AK05"/>
<keyword evidence="2" id="KW-1185">Reference proteome</keyword>